<dbReference type="STRING" id="1849968.A8C32_03540"/>
<gene>
    <name evidence="3" type="ORF">A8C32_03540</name>
</gene>
<keyword evidence="3" id="KW-0808">Transferase</keyword>
<dbReference type="Proteomes" id="UP000095713">
    <property type="component" value="Unassembled WGS sequence"/>
</dbReference>
<evidence type="ECO:0000259" key="1">
    <source>
        <dbReference type="Pfam" id="PF00534"/>
    </source>
</evidence>
<evidence type="ECO:0000313" key="4">
    <source>
        <dbReference type="Proteomes" id="UP000095713"/>
    </source>
</evidence>
<sequence>MKKKIIRITTVPLSLSGLLQGQLKFMSNYFDILAVSSKGKDNALARVSKYESVPTTPIEMTRKITPIKDLIAVWQLYKLFRKEKPFIVHSHTPKAGTLSMLASKLAGVPHRLHTIAGLPLVEATGFKRVILNIVEKTTYKCATKIYPNSYGLVDIILEHKFTNKDKLKVIANGSSNGIDTSYFNPAIFDDNTKKLEFRTSLNITKDDFVFVYTGRLVSDKGINELLIAYDKINKQHKKTKLLLVGTYENELDPLLPKSMEIIQNNKNIISTGWVDDVRPYFAIANTLVFPSYREGFPNVVMQSGAMELPSIVTNINGCNEIIKDKEHGIIIPVKDDNAIYRAMNYIIANQEEAAKMGIKSRENIVKKFERKRVWDALLSEYECLK</sequence>
<accession>A0A1E5TB02</accession>
<dbReference type="OrthoDB" id="9790710at2"/>
<dbReference type="InterPro" id="IPR028098">
    <property type="entry name" value="Glyco_trans_4-like_N"/>
</dbReference>
<comment type="caution">
    <text evidence="3">The sequence shown here is derived from an EMBL/GenBank/DDBJ whole genome shotgun (WGS) entry which is preliminary data.</text>
</comment>
<dbReference type="Pfam" id="PF13579">
    <property type="entry name" value="Glyco_trans_4_4"/>
    <property type="match status" value="1"/>
</dbReference>
<dbReference type="AlphaFoldDB" id="A0A1E5TB02"/>
<organism evidence="3 4">
    <name type="scientific">Flavivirga aquatica</name>
    <dbReference type="NCBI Taxonomy" id="1849968"/>
    <lineage>
        <taxon>Bacteria</taxon>
        <taxon>Pseudomonadati</taxon>
        <taxon>Bacteroidota</taxon>
        <taxon>Flavobacteriia</taxon>
        <taxon>Flavobacteriales</taxon>
        <taxon>Flavobacteriaceae</taxon>
        <taxon>Flavivirga</taxon>
    </lineage>
</organism>
<feature type="domain" description="Glycosyltransferase subfamily 4-like N-terminal" evidence="2">
    <location>
        <begin position="50"/>
        <end position="173"/>
    </location>
</feature>
<dbReference type="Pfam" id="PF00534">
    <property type="entry name" value="Glycos_transf_1"/>
    <property type="match status" value="1"/>
</dbReference>
<keyword evidence="4" id="KW-1185">Reference proteome</keyword>
<dbReference type="GO" id="GO:0016757">
    <property type="term" value="F:glycosyltransferase activity"/>
    <property type="evidence" value="ECO:0007669"/>
    <property type="project" value="InterPro"/>
</dbReference>
<proteinExistence type="predicted"/>
<dbReference type="RefSeq" id="WP_069830046.1">
    <property type="nucleotide sequence ID" value="NZ_MDJD01000034.1"/>
</dbReference>
<protein>
    <submittedName>
        <fullName evidence="3">Glycosyl transferase family 1</fullName>
    </submittedName>
</protein>
<dbReference type="PANTHER" id="PTHR12526">
    <property type="entry name" value="GLYCOSYLTRANSFERASE"/>
    <property type="match status" value="1"/>
</dbReference>
<dbReference type="InterPro" id="IPR001296">
    <property type="entry name" value="Glyco_trans_1"/>
</dbReference>
<feature type="domain" description="Glycosyl transferase family 1" evidence="1">
    <location>
        <begin position="196"/>
        <end position="362"/>
    </location>
</feature>
<evidence type="ECO:0000259" key="2">
    <source>
        <dbReference type="Pfam" id="PF13579"/>
    </source>
</evidence>
<dbReference type="EMBL" id="MDJD01000034">
    <property type="protein sequence ID" value="OEK08539.1"/>
    <property type="molecule type" value="Genomic_DNA"/>
</dbReference>
<dbReference type="Gene3D" id="3.40.50.2000">
    <property type="entry name" value="Glycogen Phosphorylase B"/>
    <property type="match status" value="2"/>
</dbReference>
<dbReference type="CDD" id="cd03808">
    <property type="entry name" value="GT4_CapM-like"/>
    <property type="match status" value="1"/>
</dbReference>
<evidence type="ECO:0000313" key="3">
    <source>
        <dbReference type="EMBL" id="OEK08539.1"/>
    </source>
</evidence>
<reference evidence="3 4" key="1">
    <citation type="submission" date="2016-05" db="EMBL/GenBank/DDBJ databases">
        <title>Draft Genome Sequence of Algibacter sp. Strain SK-16 Isolated from the Surface Water of Aburatsubo Inlet.</title>
        <authorList>
            <person name="Wong S.-K."/>
            <person name="Yoshizawa S."/>
            <person name="Nakajima Y."/>
            <person name="Ogura Y."/>
            <person name="Tetsuya H."/>
            <person name="Hamasaki K."/>
        </authorList>
    </citation>
    <scope>NUCLEOTIDE SEQUENCE [LARGE SCALE GENOMIC DNA]</scope>
    <source>
        <strain evidence="3 4">SK-16</strain>
    </source>
</reference>
<name>A0A1E5TB02_9FLAO</name>
<dbReference type="SUPFAM" id="SSF53756">
    <property type="entry name" value="UDP-Glycosyltransferase/glycogen phosphorylase"/>
    <property type="match status" value="1"/>
</dbReference>